<dbReference type="AlphaFoldDB" id="A0A7I5ED06"/>
<evidence type="ECO:0000313" key="4">
    <source>
        <dbReference type="WBParaSite" id="HCON_00155050-00002"/>
    </source>
</evidence>
<keyword evidence="3" id="KW-1185">Reference proteome</keyword>
<feature type="compositionally biased region" description="Basic and acidic residues" evidence="2">
    <location>
        <begin position="190"/>
        <end position="204"/>
    </location>
</feature>
<accession>A0A7I5ED06</accession>
<keyword evidence="1" id="KW-0175">Coiled coil</keyword>
<feature type="compositionally biased region" description="Polar residues" evidence="2">
    <location>
        <begin position="847"/>
        <end position="857"/>
    </location>
</feature>
<dbReference type="Proteomes" id="UP000025227">
    <property type="component" value="Unplaced"/>
</dbReference>
<feature type="region of interest" description="Disordered" evidence="2">
    <location>
        <begin position="1037"/>
        <end position="1119"/>
    </location>
</feature>
<feature type="coiled-coil region" evidence="1">
    <location>
        <begin position="508"/>
        <end position="535"/>
    </location>
</feature>
<feature type="compositionally biased region" description="Basic and acidic residues" evidence="2">
    <location>
        <begin position="391"/>
        <end position="401"/>
    </location>
</feature>
<sequence length="1119" mass="123081">MNDCEALNSTEVLTPCSTKGEVEESETNCDSFEGEEPTEEQVANAMRHSSTSSSEASPMEENEAGVSEEPIEEKAVDESSNDTQVDDTCLCPKCGSNEDPQFIHYKKILQKPANSNFGAFVWRYRCARRKCAEFFGDHYVYDRVSNSFVQVPEDSVVLDDLKVECKSEHVSNETMVIGAAVESLAGTVEQPRREPSFGSKHAELTDDSISAEPIDESILAVPSDASEPVNPVDERISVVPPDEPEPTDGTISADLLDEGISAEPIDESISAAPSDGSKPAEAVDESISAGPIEESASADPIDGSISVAPSVENGPAEASNNSNLAEAPDGSKPAEALDEANPTEPPDKTKPADDNILGTPTTPSPHKSSRRQKQTSRKRTGAKAKAATGNKKSENKAKDAAPRPSSKQRQNNVSDPTKFDLTTAPKKLRKGYVYEVVPIEPPRNPLDINSLISNGYCSNTIECGTQTMGGTHFFSILIDQLVNSQAELTAGLSTDEPFTVPSYISRRLMVSQQLMKRQSDELNRVQEENKRLHALINLMNSVIRKFGDEYTSELRHLRDTIGVLKREFSFYQEEFVAEAKKSIDNITAQKEEIQKKIDDVERKNRLLLTRIDLHIKEKEAVEERADGYLREISARDRDVILANKSRDRAERKLNDTLYVANNAKCAHCQISDKMRSHLTDVVAEKTVLLEKCRKECANLQRRADHSDRISRILSKDSEKLKFELNNWKSDAERNLSEISKLKEELKKASSKRGHLKSRDKVENLTPKQPVFVSSPALSGSDGKSCTPTDSAGSHTQEEQVGTSPVSAAKVTSNAAVQVALIMPTPPEEPDSPFSSWLPKDRKKDSPPTVSSFNSTSVPPKLQASLPVPTKKSLPFNGSVIIERPVGKQVSVSSSPMPDKGIKLKSAANSDRKTVGGNAMCNSNVPCSSDVAERNQRTQLHSRDDATPSSSKTNEKIIRMPPNKSSSVEAFNVRSDSQPHTSNTSVPSKIKPAVEQPEMVPRKESRKRKSSMVEYLEKIDASRSTTAPVLPFNGPVSLSSGVVSSNRAAQPKPSEAERTRFSSSPLPWHRHESSSGYRSWEPSFETYPSTNPFENRNMYDSDLHTGRSLAQRSRKNYWEP</sequence>
<feature type="region of interest" description="Disordered" evidence="2">
    <location>
        <begin position="823"/>
        <end position="872"/>
    </location>
</feature>
<evidence type="ECO:0000256" key="1">
    <source>
        <dbReference type="SAM" id="Coils"/>
    </source>
</evidence>
<feature type="compositionally biased region" description="Acidic residues" evidence="2">
    <location>
        <begin position="23"/>
        <end position="39"/>
    </location>
</feature>
<feature type="compositionally biased region" description="Basic and acidic residues" evidence="2">
    <location>
        <begin position="930"/>
        <end position="945"/>
    </location>
</feature>
<feature type="region of interest" description="Disordered" evidence="2">
    <location>
        <begin position="187"/>
        <end position="422"/>
    </location>
</feature>
<feature type="coiled-coil region" evidence="1">
    <location>
        <begin position="576"/>
        <end position="610"/>
    </location>
</feature>
<name>A0A7I5ED06_HAECO</name>
<feature type="compositionally biased region" description="Polar residues" evidence="2">
    <location>
        <begin position="962"/>
        <end position="986"/>
    </location>
</feature>
<feature type="compositionally biased region" description="Low complexity" evidence="2">
    <location>
        <begin position="316"/>
        <end position="327"/>
    </location>
</feature>
<dbReference type="OrthoDB" id="5856533at2759"/>
<feature type="compositionally biased region" description="Polar residues" evidence="2">
    <location>
        <begin position="775"/>
        <end position="808"/>
    </location>
</feature>
<feature type="region of interest" description="Disordered" evidence="2">
    <location>
        <begin position="888"/>
        <end position="1011"/>
    </location>
</feature>
<dbReference type="OMA" id="KYERDSW"/>
<reference evidence="4" key="1">
    <citation type="submission" date="2020-12" db="UniProtKB">
        <authorList>
            <consortium name="WormBaseParasite"/>
        </authorList>
    </citation>
    <scope>IDENTIFICATION</scope>
    <source>
        <strain evidence="4">MHco3</strain>
    </source>
</reference>
<evidence type="ECO:0000313" key="3">
    <source>
        <dbReference type="Proteomes" id="UP000025227"/>
    </source>
</evidence>
<organism evidence="3 4">
    <name type="scientific">Haemonchus contortus</name>
    <name type="common">Barber pole worm</name>
    <dbReference type="NCBI Taxonomy" id="6289"/>
    <lineage>
        <taxon>Eukaryota</taxon>
        <taxon>Metazoa</taxon>
        <taxon>Ecdysozoa</taxon>
        <taxon>Nematoda</taxon>
        <taxon>Chromadorea</taxon>
        <taxon>Rhabditida</taxon>
        <taxon>Rhabditina</taxon>
        <taxon>Rhabditomorpha</taxon>
        <taxon>Strongyloidea</taxon>
        <taxon>Trichostrongylidae</taxon>
        <taxon>Haemonchus</taxon>
    </lineage>
</organism>
<feature type="compositionally biased region" description="Polar residues" evidence="2">
    <location>
        <begin position="405"/>
        <end position="415"/>
    </location>
</feature>
<proteinExistence type="predicted"/>
<feature type="region of interest" description="Disordered" evidence="2">
    <location>
        <begin position="15"/>
        <end position="84"/>
    </location>
</feature>
<evidence type="ECO:0000256" key="2">
    <source>
        <dbReference type="SAM" id="MobiDB-lite"/>
    </source>
</evidence>
<dbReference type="WBParaSite" id="HCON_00155050-00002">
    <property type="protein sequence ID" value="HCON_00155050-00002"/>
    <property type="gene ID" value="HCON_00155050"/>
</dbReference>
<feature type="compositionally biased region" description="Basic residues" evidence="2">
    <location>
        <begin position="367"/>
        <end position="382"/>
    </location>
</feature>
<feature type="region of interest" description="Disordered" evidence="2">
    <location>
        <begin position="748"/>
        <end position="808"/>
    </location>
</feature>
<protein>
    <submittedName>
        <fullName evidence="4">Bromo domain-containing protein</fullName>
    </submittedName>
</protein>